<gene>
    <name evidence="1" type="ORF">ENP23_08695</name>
</gene>
<reference evidence="1" key="1">
    <citation type="journal article" date="2020" name="mSystems">
        <title>Genome- and Community-Level Interaction Insights into Carbon Utilization and Element Cycling Functions of Hydrothermarchaeota in Hydrothermal Sediment.</title>
        <authorList>
            <person name="Zhou Z."/>
            <person name="Liu Y."/>
            <person name="Xu W."/>
            <person name="Pan J."/>
            <person name="Luo Z.H."/>
            <person name="Li M."/>
        </authorList>
    </citation>
    <scope>NUCLEOTIDE SEQUENCE [LARGE SCALE GENOMIC DNA]</scope>
    <source>
        <strain evidence="1">SpSt-200</strain>
    </source>
</reference>
<sequence>MQSQQYIAPASLAPITLAVKANGGSVKVEKQVGTDWVVSDVFAQDGAWRLDLGYSQTRFTPVGGAVFEISS</sequence>
<name>A0A7C1XF69_9PSED</name>
<dbReference type="AlphaFoldDB" id="A0A7C1XF69"/>
<proteinExistence type="predicted"/>
<evidence type="ECO:0000313" key="1">
    <source>
        <dbReference type="EMBL" id="HEF25841.1"/>
    </source>
</evidence>
<dbReference type="EMBL" id="DSIN01000019">
    <property type="protein sequence ID" value="HEF25841.1"/>
    <property type="molecule type" value="Genomic_DNA"/>
</dbReference>
<protein>
    <submittedName>
        <fullName evidence="1">Uncharacterized protein</fullName>
    </submittedName>
</protein>
<organism evidence="1">
    <name type="scientific">Pseudomonas graminis</name>
    <dbReference type="NCBI Taxonomy" id="158627"/>
    <lineage>
        <taxon>Bacteria</taxon>
        <taxon>Pseudomonadati</taxon>
        <taxon>Pseudomonadota</taxon>
        <taxon>Gammaproteobacteria</taxon>
        <taxon>Pseudomonadales</taxon>
        <taxon>Pseudomonadaceae</taxon>
        <taxon>Pseudomonas</taxon>
    </lineage>
</organism>
<accession>A0A7C1XF69</accession>
<comment type="caution">
    <text evidence="1">The sequence shown here is derived from an EMBL/GenBank/DDBJ whole genome shotgun (WGS) entry which is preliminary data.</text>
</comment>